<feature type="compositionally biased region" description="Low complexity" evidence="1">
    <location>
        <begin position="652"/>
        <end position="666"/>
    </location>
</feature>
<dbReference type="InterPro" id="IPR058392">
    <property type="entry name" value="DUF8079"/>
</dbReference>
<feature type="domain" description="PH-like" evidence="2">
    <location>
        <begin position="423"/>
        <end position="478"/>
    </location>
</feature>
<keyword evidence="4" id="KW-1185">Reference proteome</keyword>
<sequence length="689" mass="73663">MTRHTTVESDISQLHNITPPIYVVSPGPPCIPRPPRCVNEQRRLCPRPTESPNHRRWGSCGWNGRLMAVSICQKAVAAFRLGLYDVVGSLVAILHDGCKADATAVAISMADGRRSAEASMAKAGRAPMSSHGGSIGHIDPIAAVVGLFQQLDDLMLTNAKSAAALVTMGLHVSAARGDLMEALQLLSAEEAVKLDIGALLIDTIIKLLVRSVDYAERPAGGGVSSTATARSSRQPQQNRSEERAADSKHTRRRALLAESELYRAAAGTLINLIQHSKPNKDITIASLSDLVRVIEHGEDYSVQVMCLEVLFRLHFHNAAMCREIIASSGDNSSASYLNDALRHLQTPVQDELLRTLEHVTQQLVAKRQQQQEQQQNNNSSSSTSLPPTTLHLDAVGVDVVTLATSGSNGGGAASTSAAEEIYTLAGPTMLHFNISFMVFRTMDNISHVTIPYTDVRSVRISRANKILISLHRVPDVVTDQLVQAGVPPLQTHHQHHVVDDSHHGRWGPLGIQVCVTAARVAQLRQSSVLDWIAAAKYTDVRSVRISRANKILISLHRVPDVVTDQLVQAGVPPLHAHHQHHVVDDSHHGRWGPLGIQVCVTAARVAQLRQSSVLDWIAAAKAAVAGGATSATVSTMPGGTRSSAPPPHQGHAASEGLLGGAASEGLPTTTSTRGASKRPRSTSNAAATT</sequence>
<proteinExistence type="predicted"/>
<dbReference type="Gene3D" id="1.25.10.10">
    <property type="entry name" value="Leucine-rich Repeat Variant"/>
    <property type="match status" value="1"/>
</dbReference>
<dbReference type="AlphaFoldDB" id="A0A0S4KL77"/>
<gene>
    <name evidence="3" type="ORF">BSAL_26765</name>
</gene>
<dbReference type="EMBL" id="CYKH01001829">
    <property type="protein sequence ID" value="CUI15112.1"/>
    <property type="molecule type" value="Genomic_DNA"/>
</dbReference>
<protein>
    <recommendedName>
        <fullName evidence="2">PH-like domain-containing protein</fullName>
    </recommendedName>
</protein>
<dbReference type="InterPro" id="IPR011989">
    <property type="entry name" value="ARM-like"/>
</dbReference>
<reference evidence="4" key="1">
    <citation type="submission" date="2015-09" db="EMBL/GenBank/DDBJ databases">
        <authorList>
            <consortium name="Pathogen Informatics"/>
        </authorList>
    </citation>
    <scope>NUCLEOTIDE SEQUENCE [LARGE SCALE GENOMIC DNA]</scope>
    <source>
        <strain evidence="4">Lake Konstanz</strain>
    </source>
</reference>
<feature type="region of interest" description="Disordered" evidence="1">
    <location>
        <begin position="628"/>
        <end position="689"/>
    </location>
</feature>
<feature type="region of interest" description="Disordered" evidence="1">
    <location>
        <begin position="217"/>
        <end position="251"/>
    </location>
</feature>
<evidence type="ECO:0000256" key="1">
    <source>
        <dbReference type="SAM" id="MobiDB-lite"/>
    </source>
</evidence>
<dbReference type="InterPro" id="IPR057419">
    <property type="entry name" value="PH-like_2_kinetoplastida"/>
</dbReference>
<dbReference type="InterPro" id="IPR016024">
    <property type="entry name" value="ARM-type_fold"/>
</dbReference>
<evidence type="ECO:0000259" key="2">
    <source>
        <dbReference type="Pfam" id="PF25405"/>
    </source>
</evidence>
<feature type="region of interest" description="Disordered" evidence="1">
    <location>
        <begin position="364"/>
        <end position="387"/>
    </location>
</feature>
<dbReference type="Pfam" id="PF25405">
    <property type="entry name" value="PH_30"/>
    <property type="match status" value="1"/>
</dbReference>
<evidence type="ECO:0000313" key="3">
    <source>
        <dbReference type="EMBL" id="CUI15112.1"/>
    </source>
</evidence>
<dbReference type="Pfam" id="PF26290">
    <property type="entry name" value="DUF8079"/>
    <property type="match status" value="1"/>
</dbReference>
<dbReference type="VEuPathDB" id="TriTrypDB:BSAL_26765"/>
<accession>A0A0S4KL77</accession>
<name>A0A0S4KL77_BODSA</name>
<feature type="compositionally biased region" description="Basic and acidic residues" evidence="1">
    <location>
        <begin position="239"/>
        <end position="248"/>
    </location>
</feature>
<dbReference type="Proteomes" id="UP000051952">
    <property type="component" value="Unassembled WGS sequence"/>
</dbReference>
<organism evidence="3 4">
    <name type="scientific">Bodo saltans</name>
    <name type="common">Flagellated protozoan</name>
    <dbReference type="NCBI Taxonomy" id="75058"/>
    <lineage>
        <taxon>Eukaryota</taxon>
        <taxon>Discoba</taxon>
        <taxon>Euglenozoa</taxon>
        <taxon>Kinetoplastea</taxon>
        <taxon>Metakinetoplastina</taxon>
        <taxon>Eubodonida</taxon>
        <taxon>Bodonidae</taxon>
        <taxon>Bodo</taxon>
    </lineage>
</organism>
<feature type="compositionally biased region" description="Polar residues" evidence="1">
    <location>
        <begin position="224"/>
        <end position="238"/>
    </location>
</feature>
<dbReference type="SUPFAM" id="SSF48371">
    <property type="entry name" value="ARM repeat"/>
    <property type="match status" value="1"/>
</dbReference>
<feature type="compositionally biased region" description="Low complexity" evidence="1">
    <location>
        <begin position="368"/>
        <end position="382"/>
    </location>
</feature>
<evidence type="ECO:0000313" key="4">
    <source>
        <dbReference type="Proteomes" id="UP000051952"/>
    </source>
</evidence>
<feature type="non-terminal residue" evidence="3">
    <location>
        <position position="689"/>
    </location>
</feature>